<organism evidence="1 2">
    <name type="scientific">Gymnopilus dilepis</name>
    <dbReference type="NCBI Taxonomy" id="231916"/>
    <lineage>
        <taxon>Eukaryota</taxon>
        <taxon>Fungi</taxon>
        <taxon>Dikarya</taxon>
        <taxon>Basidiomycota</taxon>
        <taxon>Agaricomycotina</taxon>
        <taxon>Agaricomycetes</taxon>
        <taxon>Agaricomycetidae</taxon>
        <taxon>Agaricales</taxon>
        <taxon>Agaricineae</taxon>
        <taxon>Hymenogastraceae</taxon>
        <taxon>Gymnopilus</taxon>
    </lineage>
</organism>
<evidence type="ECO:0008006" key="3">
    <source>
        <dbReference type="Google" id="ProtNLM"/>
    </source>
</evidence>
<evidence type="ECO:0000313" key="1">
    <source>
        <dbReference type="EMBL" id="PPQ65683.1"/>
    </source>
</evidence>
<dbReference type="EMBL" id="NHYE01005648">
    <property type="protein sequence ID" value="PPQ65683.1"/>
    <property type="molecule type" value="Genomic_DNA"/>
</dbReference>
<evidence type="ECO:0000313" key="2">
    <source>
        <dbReference type="Proteomes" id="UP000284706"/>
    </source>
</evidence>
<dbReference type="AlphaFoldDB" id="A0A409VHD7"/>
<name>A0A409VHD7_9AGAR</name>
<dbReference type="InParanoid" id="A0A409VHD7"/>
<reference evidence="1 2" key="1">
    <citation type="journal article" date="2018" name="Evol. Lett.">
        <title>Horizontal gene cluster transfer increased hallucinogenic mushroom diversity.</title>
        <authorList>
            <person name="Reynolds H.T."/>
            <person name="Vijayakumar V."/>
            <person name="Gluck-Thaler E."/>
            <person name="Korotkin H.B."/>
            <person name="Matheny P.B."/>
            <person name="Slot J.C."/>
        </authorList>
    </citation>
    <scope>NUCLEOTIDE SEQUENCE [LARGE SCALE GENOMIC DNA]</scope>
    <source>
        <strain evidence="1 2">SRW20</strain>
    </source>
</reference>
<protein>
    <recommendedName>
        <fullName evidence="3">Arrestin-like N-terminal domain-containing protein</fullName>
    </recommendedName>
</protein>
<keyword evidence="2" id="KW-1185">Reference proteome</keyword>
<gene>
    <name evidence="1" type="ORF">CVT26_000315</name>
</gene>
<comment type="caution">
    <text evidence="1">The sequence shown here is derived from an EMBL/GenBank/DDBJ whole genome shotgun (WGS) entry which is preliminary data.</text>
</comment>
<sequence length="487" mass="53612">MSTPLVLPELPPYTAQSAPTCCAASSAVNPIPPCYSVQPREDEEVVAFTPRMYNNVPQGTFIRRWPQATLILKDQEEGARLPTYGRNGRIIGELGLKNTEKIIKVTVKLQGHMNLSVADGGAISVNMISDTRDLFKQAPEEGTGAVAGTETRCPSLLPIYIPFPVAYELEGKYWRLPPTFEATFLGIPALFVRCTYSLSVTITRTRSYHLASWTTSKTYITLINFRPRTRPSRPIVLVDTVFASLKPVPEEWLQVVGSMKVRPKSGMKPIECHLFIPSVQTYALTDTIPFHLQLCSSLQSLRELLPPSSAHLQVPGCELNGHGNGRAGHHNKSKTHSDPRLGPLHTLSIRMSIARQVVVEVHGLRRFRTFTVGVGKMWSVPPALHSHGHDHPGCTAAKSGKNAMGEHSGVSEDGDVYLDWQGEVKCWAEVNSGGFTASNLIVKDFLILSLTPPNPRSSFLVPMQLSHPIRLVTDPWIDTDALHPGDT</sequence>
<dbReference type="Proteomes" id="UP000284706">
    <property type="component" value="Unassembled WGS sequence"/>
</dbReference>
<proteinExistence type="predicted"/>
<accession>A0A409VHD7</accession>
<dbReference type="OrthoDB" id="3252135at2759"/>